<dbReference type="Proteomes" id="UP000444721">
    <property type="component" value="Unassembled WGS sequence"/>
</dbReference>
<dbReference type="AlphaFoldDB" id="A0A6A5CD51"/>
<feature type="compositionally biased region" description="Low complexity" evidence="1">
    <location>
        <begin position="39"/>
        <end position="60"/>
    </location>
</feature>
<organism evidence="2 3">
    <name type="scientific">Naegleria fowleri</name>
    <name type="common">Brain eating amoeba</name>
    <dbReference type="NCBI Taxonomy" id="5763"/>
    <lineage>
        <taxon>Eukaryota</taxon>
        <taxon>Discoba</taxon>
        <taxon>Heterolobosea</taxon>
        <taxon>Tetramitia</taxon>
        <taxon>Eutetramitia</taxon>
        <taxon>Vahlkampfiidae</taxon>
        <taxon>Naegleria</taxon>
    </lineage>
</organism>
<feature type="compositionally biased region" description="Polar residues" evidence="1">
    <location>
        <begin position="15"/>
        <end position="31"/>
    </location>
</feature>
<evidence type="ECO:0000313" key="2">
    <source>
        <dbReference type="EMBL" id="KAF0984484.1"/>
    </source>
</evidence>
<accession>A0A6A5CD51</accession>
<dbReference type="VEuPathDB" id="AmoebaDB:FDP41_000383"/>
<evidence type="ECO:0000313" key="3">
    <source>
        <dbReference type="Proteomes" id="UP000444721"/>
    </source>
</evidence>
<feature type="compositionally biased region" description="Polar residues" evidence="1">
    <location>
        <begin position="74"/>
        <end position="95"/>
    </location>
</feature>
<evidence type="ECO:0000256" key="1">
    <source>
        <dbReference type="SAM" id="MobiDB-lite"/>
    </source>
</evidence>
<dbReference type="GeneID" id="68107601"/>
<reference evidence="2 3" key="1">
    <citation type="journal article" date="2019" name="Sci. Rep.">
        <title>Nanopore sequencing improves the draft genome of the human pathogenic amoeba Naegleria fowleri.</title>
        <authorList>
            <person name="Liechti N."/>
            <person name="Schurch N."/>
            <person name="Bruggmann R."/>
            <person name="Wittwer M."/>
        </authorList>
    </citation>
    <scope>NUCLEOTIDE SEQUENCE [LARGE SCALE GENOMIC DNA]</scope>
    <source>
        <strain evidence="2 3">ATCC 30894</strain>
    </source>
</reference>
<name>A0A6A5CD51_NAEFO</name>
<protein>
    <submittedName>
        <fullName evidence="2">Uncharacterized protein</fullName>
    </submittedName>
</protein>
<feature type="region of interest" description="Disordered" evidence="1">
    <location>
        <begin position="1"/>
        <end position="95"/>
    </location>
</feature>
<proteinExistence type="predicted"/>
<dbReference type="VEuPathDB" id="AmoebaDB:NfTy_000760"/>
<dbReference type="RefSeq" id="XP_044569197.1">
    <property type="nucleotide sequence ID" value="XM_044707177.1"/>
</dbReference>
<keyword evidence="3" id="KW-1185">Reference proteome</keyword>
<sequence length="95" mass="10180">MPRVSHSNNKRTKSEGSPSSNEPQYVQPTPNKKTKFVQSKLRFGSGSSSSLSSVGQNHLSVDGASPYHHPPIMVQSTLHSSGNSVVPTISSQQGY</sequence>
<comment type="caution">
    <text evidence="2">The sequence shown here is derived from an EMBL/GenBank/DDBJ whole genome shotgun (WGS) entry which is preliminary data.</text>
</comment>
<dbReference type="EMBL" id="VFQX01000002">
    <property type="protein sequence ID" value="KAF0984484.1"/>
    <property type="molecule type" value="Genomic_DNA"/>
</dbReference>
<gene>
    <name evidence="2" type="ORF">FDP41_000383</name>
</gene>